<feature type="compositionally biased region" description="Pro residues" evidence="1">
    <location>
        <begin position="37"/>
        <end position="51"/>
    </location>
</feature>
<dbReference type="EMBL" id="BRXU01000045">
    <property type="protein sequence ID" value="GLC61379.1"/>
    <property type="molecule type" value="Genomic_DNA"/>
</dbReference>
<organism evidence="2 3">
    <name type="scientific">Pleodorina starrii</name>
    <dbReference type="NCBI Taxonomy" id="330485"/>
    <lineage>
        <taxon>Eukaryota</taxon>
        <taxon>Viridiplantae</taxon>
        <taxon>Chlorophyta</taxon>
        <taxon>core chlorophytes</taxon>
        <taxon>Chlorophyceae</taxon>
        <taxon>CS clade</taxon>
        <taxon>Chlamydomonadales</taxon>
        <taxon>Volvocaceae</taxon>
        <taxon>Pleodorina</taxon>
    </lineage>
</organism>
<evidence type="ECO:0000313" key="3">
    <source>
        <dbReference type="Proteomes" id="UP001165080"/>
    </source>
</evidence>
<comment type="caution">
    <text evidence="2">The sequence shown here is derived from an EMBL/GenBank/DDBJ whole genome shotgun (WGS) entry which is preliminary data.</text>
</comment>
<keyword evidence="3" id="KW-1185">Reference proteome</keyword>
<feature type="region of interest" description="Disordered" evidence="1">
    <location>
        <begin position="486"/>
        <end position="527"/>
    </location>
</feature>
<dbReference type="Proteomes" id="UP001165080">
    <property type="component" value="Unassembled WGS sequence"/>
</dbReference>
<proteinExistence type="predicted"/>
<feature type="region of interest" description="Disordered" evidence="1">
    <location>
        <begin position="788"/>
        <end position="810"/>
    </location>
</feature>
<feature type="region of interest" description="Disordered" evidence="1">
    <location>
        <begin position="15"/>
        <end position="68"/>
    </location>
</feature>
<gene>
    <name evidence="2" type="primary">PLEST009026</name>
    <name evidence="2" type="ORF">PLESTB_001749800</name>
</gene>
<sequence>MTPVAPRAAPGVRLVTTFRSRGARNSLRPAAASAVPPRNPATSPPQQPGPPSASNDPAATSRPRRPPAWIVGVDFGTYASGFGYSKAASPDSSSSSNSGGEAQPDVGTAPPPAPVKLHHSWPDQPLQDFKTRTVCLYRGNKLEAWGWPAWKRWTTMTDQERREGNYCYVEEFKLLLQGGGGGGGGPAAVLPPGVTEVQVVADFLSELRGYIYRHLARASAAAASSASAAGSDPDRRPLDPTSIAWCLTVPAMWDEAAKAKMRQAANRAGMARASDPGSLTMVLEPEAAAAAAVVHQQRISRKASTAAPAAEAAAEAKVAGTDTGDGAADAAKAAELREVAAAAAVGPGGDGSSGGAAAAAAAAAATASATAPAATLVDGDVLLVLDCGGGTADITMHRVVGSGTAVRLQEAAAGKGVLAGGRFVDDALWRYLRDSVVGAQVWDQWRAVQPGEWVQTATEWEAAKSQPRGPVTLQLRPNLMDLIVRQQQQQQQQLNDANDGNGQRPSASFHASSTAAGGGGGGSAAASGASAALRADGSVVVSEEILEREIYGPVVDQIVAAAADVLDQGRRGGNACTKMLLAGGMANSPYVQQRVRQLAQECRVPLLMPRQPQALVVSGAVLFGQYPALVTARRSRLTYGISCRSLWTSDDAASAAAFGYPPKLWKDEDREYVADGVFEVYVRRNELVGLDQVVRRTFCPTSRTTTAVGIDLYATDAEEGRYTAEPGMRRVAAVVMELPAGWTASVPRRQDYDIEVELRFGGTEITLFARDPRTNNAVATSVQWTPEAVTTTTTTHGSAAATAGGTQLGR</sequence>
<name>A0A9W6F9J0_9CHLO</name>
<evidence type="ECO:0000256" key="1">
    <source>
        <dbReference type="SAM" id="MobiDB-lite"/>
    </source>
</evidence>
<feature type="compositionally biased region" description="Low complexity" evidence="1">
    <location>
        <begin position="506"/>
        <end position="515"/>
    </location>
</feature>
<dbReference type="AlphaFoldDB" id="A0A9W6F9J0"/>
<feature type="compositionally biased region" description="Polar residues" evidence="1">
    <location>
        <begin position="494"/>
        <end position="505"/>
    </location>
</feature>
<dbReference type="PANTHER" id="PTHR14187:SF5">
    <property type="entry name" value="HEAT SHOCK 70 KDA PROTEIN 12A"/>
    <property type="match status" value="1"/>
</dbReference>
<reference evidence="2 3" key="1">
    <citation type="journal article" date="2023" name="Commun. Biol.">
        <title>Reorganization of the ancestral sex-determining regions during the evolution of trioecy in Pleodorina starrii.</title>
        <authorList>
            <person name="Takahashi K."/>
            <person name="Suzuki S."/>
            <person name="Kawai-Toyooka H."/>
            <person name="Yamamoto K."/>
            <person name="Hamaji T."/>
            <person name="Ootsuki R."/>
            <person name="Yamaguchi H."/>
            <person name="Kawachi M."/>
            <person name="Higashiyama T."/>
            <person name="Nozaki H."/>
        </authorList>
    </citation>
    <scope>NUCLEOTIDE SEQUENCE [LARGE SCALE GENOMIC DNA]</scope>
    <source>
        <strain evidence="2 3">NIES-4479</strain>
    </source>
</reference>
<protein>
    <submittedName>
        <fullName evidence="2">Uncharacterized protein</fullName>
    </submittedName>
</protein>
<feature type="region of interest" description="Disordered" evidence="1">
    <location>
        <begin position="86"/>
        <end position="123"/>
    </location>
</feature>
<dbReference type="InterPro" id="IPR043129">
    <property type="entry name" value="ATPase_NBD"/>
</dbReference>
<accession>A0A9W6F9J0</accession>
<dbReference type="Gene3D" id="3.30.420.40">
    <property type="match status" value="1"/>
</dbReference>
<dbReference type="SUPFAM" id="SSF53067">
    <property type="entry name" value="Actin-like ATPase domain"/>
    <property type="match status" value="2"/>
</dbReference>
<feature type="compositionally biased region" description="Low complexity" evidence="1">
    <location>
        <begin position="86"/>
        <end position="102"/>
    </location>
</feature>
<dbReference type="PANTHER" id="PTHR14187">
    <property type="entry name" value="ALPHA KINASE/ELONGATION FACTOR 2 KINASE"/>
    <property type="match status" value="1"/>
</dbReference>
<evidence type="ECO:0000313" key="2">
    <source>
        <dbReference type="EMBL" id="GLC61379.1"/>
    </source>
</evidence>